<accession>A0A3M6W907</accession>
<evidence type="ECO:0000256" key="1">
    <source>
        <dbReference type="ARBA" id="ARBA00004127"/>
    </source>
</evidence>
<dbReference type="InterPro" id="IPR000210">
    <property type="entry name" value="BTB/POZ_dom"/>
</dbReference>
<evidence type="ECO:0000259" key="10">
    <source>
        <dbReference type="PROSITE" id="PS50850"/>
    </source>
</evidence>
<dbReference type="Proteomes" id="UP000282582">
    <property type="component" value="Unassembled WGS sequence"/>
</dbReference>
<feature type="transmembrane region" description="Helical" evidence="8">
    <location>
        <begin position="161"/>
        <end position="181"/>
    </location>
</feature>
<feature type="transmembrane region" description="Helical" evidence="8">
    <location>
        <begin position="425"/>
        <end position="451"/>
    </location>
</feature>
<keyword evidence="4 8" id="KW-1133">Transmembrane helix</keyword>
<dbReference type="InterPro" id="IPR020846">
    <property type="entry name" value="MFS_dom"/>
</dbReference>
<feature type="domain" description="Major facilitator superfamily (MFS) profile" evidence="10">
    <location>
        <begin position="71"/>
        <end position="545"/>
    </location>
</feature>
<dbReference type="SUPFAM" id="SSF103473">
    <property type="entry name" value="MFS general substrate transporter"/>
    <property type="match status" value="1"/>
</dbReference>
<evidence type="ECO:0000256" key="3">
    <source>
        <dbReference type="ARBA" id="ARBA00022692"/>
    </source>
</evidence>
<dbReference type="SUPFAM" id="SSF54695">
    <property type="entry name" value="POZ domain"/>
    <property type="match status" value="1"/>
</dbReference>
<protein>
    <recommendedName>
        <fullName evidence="15">Major facilitator superfamily (MFS) profile domain-containing protein</fullName>
    </recommendedName>
</protein>
<feature type="transmembrane region" description="Helical" evidence="8">
    <location>
        <begin position="369"/>
        <end position="387"/>
    </location>
</feature>
<organism evidence="11 13">
    <name type="scientific">Hortaea werneckii</name>
    <name type="common">Black yeast</name>
    <name type="synonym">Cladosporium werneckii</name>
    <dbReference type="NCBI Taxonomy" id="91943"/>
    <lineage>
        <taxon>Eukaryota</taxon>
        <taxon>Fungi</taxon>
        <taxon>Dikarya</taxon>
        <taxon>Ascomycota</taxon>
        <taxon>Pezizomycotina</taxon>
        <taxon>Dothideomycetes</taxon>
        <taxon>Dothideomycetidae</taxon>
        <taxon>Mycosphaerellales</taxon>
        <taxon>Teratosphaeriaceae</taxon>
        <taxon>Hortaea</taxon>
    </lineage>
</organism>
<evidence type="ECO:0000256" key="6">
    <source>
        <dbReference type="SAM" id="Coils"/>
    </source>
</evidence>
<feature type="region of interest" description="Disordered" evidence="7">
    <location>
        <begin position="803"/>
        <end position="822"/>
    </location>
</feature>
<evidence type="ECO:0000313" key="11">
    <source>
        <dbReference type="EMBL" id="RMX75032.1"/>
    </source>
</evidence>
<dbReference type="Gene3D" id="3.30.710.10">
    <property type="entry name" value="Potassium Channel Kv1.1, Chain A"/>
    <property type="match status" value="1"/>
</dbReference>
<dbReference type="GO" id="GO:0000329">
    <property type="term" value="C:fungal-type vacuole membrane"/>
    <property type="evidence" value="ECO:0007669"/>
    <property type="project" value="TreeGrafter"/>
</dbReference>
<evidence type="ECO:0000259" key="9">
    <source>
        <dbReference type="PROSITE" id="PS50097"/>
    </source>
</evidence>
<dbReference type="GO" id="GO:0015174">
    <property type="term" value="F:basic amino acid transmembrane transporter activity"/>
    <property type="evidence" value="ECO:0007669"/>
    <property type="project" value="TreeGrafter"/>
</dbReference>
<evidence type="ECO:0000313" key="12">
    <source>
        <dbReference type="EMBL" id="RMY16928.1"/>
    </source>
</evidence>
<dbReference type="CDD" id="cd18186">
    <property type="entry name" value="BTB_POZ_ZBTB_KLHL-like"/>
    <property type="match status" value="1"/>
</dbReference>
<name>A0A3M6W907_HORWE</name>
<reference evidence="13 14" key="1">
    <citation type="journal article" date="2018" name="BMC Genomics">
        <title>Genomic evidence for intraspecific hybridization in a clonal and extremely halotolerant yeast.</title>
        <authorList>
            <person name="Gostincar C."/>
            <person name="Stajich J.E."/>
            <person name="Zupancic J."/>
            <person name="Zalar P."/>
            <person name="Gunde-Cimerman N."/>
        </authorList>
    </citation>
    <scope>NUCLEOTIDE SEQUENCE [LARGE SCALE GENOMIC DNA]</scope>
    <source>
        <strain evidence="12 14">EXF-6654</strain>
        <strain evidence="11 13">EXF-6656</strain>
    </source>
</reference>
<comment type="caution">
    <text evidence="11">The sequence shown here is derived from an EMBL/GenBank/DDBJ whole genome shotgun (WGS) entry which is preliminary data.</text>
</comment>
<feature type="transmembrane region" description="Helical" evidence="8">
    <location>
        <begin position="463"/>
        <end position="481"/>
    </location>
</feature>
<dbReference type="PROSITE" id="PS50850">
    <property type="entry name" value="MFS"/>
    <property type="match status" value="1"/>
</dbReference>
<dbReference type="Proteomes" id="UP000281245">
    <property type="component" value="Unassembled WGS sequence"/>
</dbReference>
<feature type="transmembrane region" description="Helical" evidence="8">
    <location>
        <begin position="290"/>
        <end position="309"/>
    </location>
</feature>
<dbReference type="OrthoDB" id="3437016at2759"/>
<dbReference type="PROSITE" id="PS50097">
    <property type="entry name" value="BTB"/>
    <property type="match status" value="1"/>
</dbReference>
<feature type="coiled-coil region" evidence="6">
    <location>
        <begin position="862"/>
        <end position="889"/>
    </location>
</feature>
<dbReference type="VEuPathDB" id="FungiDB:BTJ68_05883"/>
<evidence type="ECO:0000256" key="8">
    <source>
        <dbReference type="SAM" id="Phobius"/>
    </source>
</evidence>
<dbReference type="Pfam" id="PF00651">
    <property type="entry name" value="BTB"/>
    <property type="match status" value="1"/>
</dbReference>
<dbReference type="PANTHER" id="PTHR23501">
    <property type="entry name" value="MAJOR FACILITATOR SUPERFAMILY"/>
    <property type="match status" value="1"/>
</dbReference>
<feature type="compositionally biased region" description="Polar residues" evidence="7">
    <location>
        <begin position="16"/>
        <end position="47"/>
    </location>
</feature>
<dbReference type="AlphaFoldDB" id="A0A3M6W907"/>
<evidence type="ECO:0000313" key="13">
    <source>
        <dbReference type="Proteomes" id="UP000281245"/>
    </source>
</evidence>
<feature type="transmembrane region" description="Helical" evidence="8">
    <location>
        <begin position="394"/>
        <end position="413"/>
    </location>
</feature>
<feature type="region of interest" description="Disordered" evidence="7">
    <location>
        <begin position="1"/>
        <end position="61"/>
    </location>
</feature>
<gene>
    <name evidence="12" type="ORF">D0868_00064</name>
    <name evidence="11" type="ORF">D0869_12003</name>
</gene>
<keyword evidence="3 8" id="KW-0812">Transmembrane</keyword>
<evidence type="ECO:0000256" key="7">
    <source>
        <dbReference type="SAM" id="MobiDB-lite"/>
    </source>
</evidence>
<feature type="compositionally biased region" description="Acidic residues" evidence="7">
    <location>
        <begin position="911"/>
        <end position="923"/>
    </location>
</feature>
<dbReference type="InterPro" id="IPR011701">
    <property type="entry name" value="MFS"/>
</dbReference>
<dbReference type="GO" id="GO:0012505">
    <property type="term" value="C:endomembrane system"/>
    <property type="evidence" value="ECO:0007669"/>
    <property type="project" value="UniProtKB-SubCell"/>
</dbReference>
<sequence length="929" mass="101542">MPPKANGDLTYVEPQPITTNERTPLLNHNQNETPPDQSTTLESQAAQEQREHDAGTVPIPDEPPFSRLLATMSCLWLATFFAAMDSTIVATLSTPITASFESGTLFSWIASGYLIANAATQPLSGKLTDIYGRKAGLVFATSFFAVGTLICGLAPTGAVEILGRVVAGMGGGCLNTISVFIASDLVPLRKRGVWQGVSNVVFGSGMGLGGIFGGAVHQRFGWRYAFYIQVPFIVLSGVAGSLTIKLPTKESDRSRIRRVDFLGAFFLVATLVLLLLGLNSGGNIVPWNHPLVYVSLPLSAVCLALFIYIEDRVAPEPIIPVRLLLNRSVISACLTNWFVTMGVFAMLYYGPVYFQVVRDLSATEAGALFVPSSIGTALGSLGSGILMRATGRYYLLNVVMQILMITACTAILATFKATVNNYTPFLWMFMIGTSYGSMLTITLLSLIAAVDHKYQAVITSASYAFRSTGSSIGITIASAVFQNLVKMRLYDRFGDVPGAADEIRRIRDSLDEIRHLPPGWHNGVILSHVEALRGVWTVILGFSCTVCTDHLLQAAVRSPLTTVDEARKVATDELTLAVNRLWEDRTHADLTISCRPRQWKVHKAILCSRSNFFKAACQPGRFKESTNDYIELHSKFEVLDLPVMATREYDDPDAIKILIYHLYHPISDYTTLSGDAGMELVLHAWVFAAAEKYDLKGLKLQAVHHAQSLLDKAPDDDNIQQQVVEAMGAVYQGTVEMVTELRECMSSALLKNQGQLLIVPTIRQPIEAIDVNPNTTNGSGGSITINHYHHVAASGRKCPVCGGPHRARDCPRKKKKEKKKREEKVKVKVKEEEKEKVDGVAKISSSAARRLRQKKNMEERVRAEAALQHSALEASNAELRQRMAQLADKQTGLWAAMSLAAQNSWVGGAEEGGEEGEEMEGGGEEERGM</sequence>
<evidence type="ECO:0000313" key="14">
    <source>
        <dbReference type="Proteomes" id="UP000282582"/>
    </source>
</evidence>
<feature type="transmembrane region" description="Helical" evidence="8">
    <location>
        <begin position="224"/>
        <end position="247"/>
    </location>
</feature>
<keyword evidence="5 8" id="KW-0472">Membrane</keyword>
<keyword evidence="2" id="KW-0813">Transport</keyword>
<dbReference type="EMBL" id="QWIK01000001">
    <property type="protein sequence ID" value="RMY16928.1"/>
    <property type="molecule type" value="Genomic_DNA"/>
</dbReference>
<comment type="subcellular location">
    <subcellularLocation>
        <location evidence="1">Endomembrane system</location>
        <topology evidence="1">Multi-pass membrane protein</topology>
    </subcellularLocation>
</comment>
<dbReference type="Gene3D" id="1.20.1250.20">
    <property type="entry name" value="MFS general substrate transporter like domains"/>
    <property type="match status" value="1"/>
</dbReference>
<dbReference type="InterPro" id="IPR011333">
    <property type="entry name" value="SKP1/BTB/POZ_sf"/>
</dbReference>
<feature type="domain" description="BTB" evidence="9">
    <location>
        <begin position="588"/>
        <end position="663"/>
    </location>
</feature>
<evidence type="ECO:0008006" key="15">
    <source>
        <dbReference type="Google" id="ProtNLM"/>
    </source>
</evidence>
<evidence type="ECO:0000256" key="2">
    <source>
        <dbReference type="ARBA" id="ARBA00022448"/>
    </source>
</evidence>
<dbReference type="PANTHER" id="PTHR23501:SF191">
    <property type="entry name" value="VACUOLAR BASIC AMINO ACID TRANSPORTER 4"/>
    <property type="match status" value="1"/>
</dbReference>
<proteinExistence type="predicted"/>
<feature type="transmembrane region" description="Helical" evidence="8">
    <location>
        <begin position="329"/>
        <end position="349"/>
    </location>
</feature>
<keyword evidence="6" id="KW-0175">Coiled coil</keyword>
<dbReference type="CDD" id="cd17502">
    <property type="entry name" value="MFS_Azr1_MDR_like"/>
    <property type="match status" value="1"/>
</dbReference>
<dbReference type="InterPro" id="IPR036259">
    <property type="entry name" value="MFS_trans_sf"/>
</dbReference>
<feature type="transmembrane region" description="Helical" evidence="8">
    <location>
        <begin position="259"/>
        <end position="278"/>
    </location>
</feature>
<evidence type="ECO:0000256" key="5">
    <source>
        <dbReference type="ARBA" id="ARBA00023136"/>
    </source>
</evidence>
<dbReference type="EMBL" id="QWIJ01001380">
    <property type="protein sequence ID" value="RMX75032.1"/>
    <property type="molecule type" value="Genomic_DNA"/>
</dbReference>
<feature type="transmembrane region" description="Helical" evidence="8">
    <location>
        <begin position="135"/>
        <end position="155"/>
    </location>
</feature>
<feature type="transmembrane region" description="Helical" evidence="8">
    <location>
        <begin position="193"/>
        <end position="212"/>
    </location>
</feature>
<feature type="region of interest" description="Disordered" evidence="7">
    <location>
        <begin position="906"/>
        <end position="929"/>
    </location>
</feature>
<dbReference type="Pfam" id="PF07690">
    <property type="entry name" value="MFS_1"/>
    <property type="match status" value="1"/>
</dbReference>
<evidence type="ECO:0000256" key="4">
    <source>
        <dbReference type="ARBA" id="ARBA00022989"/>
    </source>
</evidence>